<evidence type="ECO:0000313" key="1">
    <source>
        <dbReference type="EMBL" id="CAG8760288.1"/>
    </source>
</evidence>
<accession>A0ACA9QNZ0</accession>
<organism evidence="1 2">
    <name type="scientific">Dentiscutata heterogama</name>
    <dbReference type="NCBI Taxonomy" id="1316150"/>
    <lineage>
        <taxon>Eukaryota</taxon>
        <taxon>Fungi</taxon>
        <taxon>Fungi incertae sedis</taxon>
        <taxon>Mucoromycota</taxon>
        <taxon>Glomeromycotina</taxon>
        <taxon>Glomeromycetes</taxon>
        <taxon>Diversisporales</taxon>
        <taxon>Gigasporaceae</taxon>
        <taxon>Dentiscutata</taxon>
    </lineage>
</organism>
<dbReference type="Proteomes" id="UP000789702">
    <property type="component" value="Unassembled WGS sequence"/>
</dbReference>
<evidence type="ECO:0000313" key="2">
    <source>
        <dbReference type="Proteomes" id="UP000789702"/>
    </source>
</evidence>
<comment type="caution">
    <text evidence="1">The sequence shown here is derived from an EMBL/GenBank/DDBJ whole genome shotgun (WGS) entry which is preliminary data.</text>
</comment>
<gene>
    <name evidence="1" type="ORF">DHETER_LOCUS15208</name>
</gene>
<feature type="non-terminal residue" evidence="1">
    <location>
        <position position="1"/>
    </location>
</feature>
<name>A0ACA9QNZ0_9GLOM</name>
<reference evidence="1" key="1">
    <citation type="submission" date="2021-06" db="EMBL/GenBank/DDBJ databases">
        <authorList>
            <person name="Kallberg Y."/>
            <person name="Tangrot J."/>
            <person name="Rosling A."/>
        </authorList>
    </citation>
    <scope>NUCLEOTIDE SEQUENCE</scope>
    <source>
        <strain evidence="1">IL203A</strain>
    </source>
</reference>
<proteinExistence type="predicted"/>
<keyword evidence="2" id="KW-1185">Reference proteome</keyword>
<sequence length="62" mass="7116">AEICVIRNLLEVYPRITATHLQKLKEIHNRKATLLNLECGIDDYGTENVEEQIEAPILIEID</sequence>
<protein>
    <submittedName>
        <fullName evidence="1">2110_t:CDS:1</fullName>
    </submittedName>
</protein>
<dbReference type="EMBL" id="CAJVPU010050907">
    <property type="protein sequence ID" value="CAG8760288.1"/>
    <property type="molecule type" value="Genomic_DNA"/>
</dbReference>